<comment type="caution">
    <text evidence="2">The sequence shown here is derived from an EMBL/GenBank/DDBJ whole genome shotgun (WGS) entry which is preliminary data.</text>
</comment>
<feature type="region of interest" description="Disordered" evidence="1">
    <location>
        <begin position="61"/>
        <end position="80"/>
    </location>
</feature>
<evidence type="ECO:0000313" key="2">
    <source>
        <dbReference type="EMBL" id="GBO01945.1"/>
    </source>
</evidence>
<accession>A0A4Y2TMR3</accession>
<evidence type="ECO:0000256" key="1">
    <source>
        <dbReference type="SAM" id="MobiDB-lite"/>
    </source>
</evidence>
<keyword evidence="3" id="KW-1185">Reference proteome</keyword>
<evidence type="ECO:0000313" key="3">
    <source>
        <dbReference type="Proteomes" id="UP000499080"/>
    </source>
</evidence>
<name>A0A4Y2TMR3_ARAVE</name>
<organism evidence="2 3">
    <name type="scientific">Araneus ventricosus</name>
    <name type="common">Orbweaver spider</name>
    <name type="synonym">Epeira ventricosa</name>
    <dbReference type="NCBI Taxonomy" id="182803"/>
    <lineage>
        <taxon>Eukaryota</taxon>
        <taxon>Metazoa</taxon>
        <taxon>Ecdysozoa</taxon>
        <taxon>Arthropoda</taxon>
        <taxon>Chelicerata</taxon>
        <taxon>Arachnida</taxon>
        <taxon>Araneae</taxon>
        <taxon>Araneomorphae</taxon>
        <taxon>Entelegynae</taxon>
        <taxon>Araneoidea</taxon>
        <taxon>Araneidae</taxon>
        <taxon>Araneus</taxon>
    </lineage>
</organism>
<dbReference type="EMBL" id="BGPR01029849">
    <property type="protein sequence ID" value="GBO01945.1"/>
    <property type="molecule type" value="Genomic_DNA"/>
</dbReference>
<gene>
    <name evidence="2" type="ORF">AVEN_74799_1</name>
</gene>
<dbReference type="AlphaFoldDB" id="A0A4Y2TMR3"/>
<dbReference type="Proteomes" id="UP000499080">
    <property type="component" value="Unassembled WGS sequence"/>
</dbReference>
<proteinExistence type="predicted"/>
<reference evidence="2 3" key="1">
    <citation type="journal article" date="2019" name="Sci. Rep.">
        <title>Orb-weaving spider Araneus ventricosus genome elucidates the spidroin gene catalogue.</title>
        <authorList>
            <person name="Kono N."/>
            <person name="Nakamura H."/>
            <person name="Ohtoshi R."/>
            <person name="Moran D.A.P."/>
            <person name="Shinohara A."/>
            <person name="Yoshida Y."/>
            <person name="Fujiwara M."/>
            <person name="Mori M."/>
            <person name="Tomita M."/>
            <person name="Arakawa K."/>
        </authorList>
    </citation>
    <scope>NUCLEOTIDE SEQUENCE [LARGE SCALE GENOMIC DNA]</scope>
</reference>
<sequence length="80" mass="8709">MANGVFAKSANDVMENCAWANCASSPRSLVKTCPSIPPVSIVQFVRSCWSISRTVSWMASSTANDTMRSRRSLDAQHATK</sequence>
<protein>
    <submittedName>
        <fullName evidence="2">Uncharacterized protein</fullName>
    </submittedName>
</protein>